<accession>A0A4R0IBS4</accession>
<keyword evidence="1" id="KW-1133">Transmembrane helix</keyword>
<dbReference type="AlphaFoldDB" id="A0A4R0IBS4"/>
<evidence type="ECO:0000313" key="3">
    <source>
        <dbReference type="Proteomes" id="UP000292695"/>
    </source>
</evidence>
<feature type="transmembrane region" description="Helical" evidence="1">
    <location>
        <begin position="6"/>
        <end position="26"/>
    </location>
</feature>
<organism evidence="2 3">
    <name type="scientific">Kribbella sindirgiensis</name>
    <dbReference type="NCBI Taxonomy" id="1124744"/>
    <lineage>
        <taxon>Bacteria</taxon>
        <taxon>Bacillati</taxon>
        <taxon>Actinomycetota</taxon>
        <taxon>Actinomycetes</taxon>
        <taxon>Propionibacteriales</taxon>
        <taxon>Kribbellaceae</taxon>
        <taxon>Kribbella</taxon>
    </lineage>
</organism>
<evidence type="ECO:0000313" key="2">
    <source>
        <dbReference type="EMBL" id="TCC19972.1"/>
    </source>
</evidence>
<protein>
    <submittedName>
        <fullName evidence="2">Uncharacterized protein</fullName>
    </submittedName>
</protein>
<keyword evidence="1" id="KW-0812">Transmembrane</keyword>
<keyword evidence="3" id="KW-1185">Reference proteome</keyword>
<dbReference type="Proteomes" id="UP000292695">
    <property type="component" value="Unassembled WGS sequence"/>
</dbReference>
<evidence type="ECO:0000256" key="1">
    <source>
        <dbReference type="SAM" id="Phobius"/>
    </source>
</evidence>
<sequence length="92" mass="10202">MFQTVHSASMLGVPFVLTMLGVTLFVDIEGEDCYMTVSHDHEPEALRLALDTIDRLGLEVVPEEESEWEVDDEVTKCILAEARPANGLRVVA</sequence>
<gene>
    <name evidence="2" type="ORF">E0H50_37750</name>
</gene>
<dbReference type="EMBL" id="SJKA01000022">
    <property type="protein sequence ID" value="TCC19972.1"/>
    <property type="molecule type" value="Genomic_DNA"/>
</dbReference>
<proteinExistence type="predicted"/>
<keyword evidence="1" id="KW-0472">Membrane</keyword>
<name>A0A4R0IBS4_9ACTN</name>
<reference evidence="2 3" key="1">
    <citation type="submission" date="2019-02" db="EMBL/GenBank/DDBJ databases">
        <title>Kribbella capetownensis sp. nov. and Kribbella speibonae sp. nov., isolated from soil.</title>
        <authorList>
            <person name="Curtis S.M."/>
            <person name="Norton I."/>
            <person name="Everest G.J."/>
            <person name="Meyers P.R."/>
        </authorList>
    </citation>
    <scope>NUCLEOTIDE SEQUENCE [LARGE SCALE GENOMIC DNA]</scope>
    <source>
        <strain evidence="2 3">DSM 27082</strain>
    </source>
</reference>
<comment type="caution">
    <text evidence="2">The sequence shown here is derived from an EMBL/GenBank/DDBJ whole genome shotgun (WGS) entry which is preliminary data.</text>
</comment>
<dbReference type="RefSeq" id="WP_131295920.1">
    <property type="nucleotide sequence ID" value="NZ_SJKA01000022.1"/>
</dbReference>